<evidence type="ECO:0000313" key="1">
    <source>
        <dbReference type="EMBL" id="JAH50468.1"/>
    </source>
</evidence>
<organism evidence="1">
    <name type="scientific">Anguilla anguilla</name>
    <name type="common">European freshwater eel</name>
    <name type="synonym">Muraena anguilla</name>
    <dbReference type="NCBI Taxonomy" id="7936"/>
    <lineage>
        <taxon>Eukaryota</taxon>
        <taxon>Metazoa</taxon>
        <taxon>Chordata</taxon>
        <taxon>Craniata</taxon>
        <taxon>Vertebrata</taxon>
        <taxon>Euteleostomi</taxon>
        <taxon>Actinopterygii</taxon>
        <taxon>Neopterygii</taxon>
        <taxon>Teleostei</taxon>
        <taxon>Anguilliformes</taxon>
        <taxon>Anguillidae</taxon>
        <taxon>Anguilla</taxon>
    </lineage>
</organism>
<reference evidence="1" key="1">
    <citation type="submission" date="2014-11" db="EMBL/GenBank/DDBJ databases">
        <authorList>
            <person name="Amaro Gonzalez C."/>
        </authorList>
    </citation>
    <scope>NUCLEOTIDE SEQUENCE</scope>
</reference>
<reference evidence="1" key="2">
    <citation type="journal article" date="2015" name="Fish Shellfish Immunol.">
        <title>Early steps in the European eel (Anguilla anguilla)-Vibrio vulnificus interaction in the gills: Role of the RtxA13 toxin.</title>
        <authorList>
            <person name="Callol A."/>
            <person name="Pajuelo D."/>
            <person name="Ebbesson L."/>
            <person name="Teles M."/>
            <person name="MacKenzie S."/>
            <person name="Amaro C."/>
        </authorList>
    </citation>
    <scope>NUCLEOTIDE SEQUENCE</scope>
</reference>
<sequence length="18" mass="1973">MQGNPLNVPVCKVIKADF</sequence>
<accession>A0A0E9TCM2</accession>
<dbReference type="EMBL" id="GBXM01058109">
    <property type="protein sequence ID" value="JAH50468.1"/>
    <property type="molecule type" value="Transcribed_RNA"/>
</dbReference>
<protein>
    <submittedName>
        <fullName evidence="1">Uncharacterized protein</fullName>
    </submittedName>
</protein>
<name>A0A0E9TCM2_ANGAN</name>
<dbReference type="AlphaFoldDB" id="A0A0E9TCM2"/>
<proteinExistence type="predicted"/>